<evidence type="ECO:0000313" key="1">
    <source>
        <dbReference type="EMBL" id="MED6122891.1"/>
    </source>
</evidence>
<gene>
    <name evidence="1" type="ORF">PIB30_044118</name>
</gene>
<comment type="caution">
    <text evidence="1">The sequence shown here is derived from an EMBL/GenBank/DDBJ whole genome shotgun (WGS) entry which is preliminary data.</text>
</comment>
<dbReference type="EMBL" id="JASCZI010030469">
    <property type="protein sequence ID" value="MED6122891.1"/>
    <property type="molecule type" value="Genomic_DNA"/>
</dbReference>
<name>A0ABU6RFU5_9FABA</name>
<dbReference type="Proteomes" id="UP001341840">
    <property type="component" value="Unassembled WGS sequence"/>
</dbReference>
<reference evidence="1 2" key="1">
    <citation type="journal article" date="2023" name="Plants (Basel)">
        <title>Bridging the Gap: Combining Genomics and Transcriptomics Approaches to Understand Stylosanthes scabra, an Orphan Legume from the Brazilian Caatinga.</title>
        <authorList>
            <person name="Ferreira-Neto J.R.C."/>
            <person name="da Silva M.D."/>
            <person name="Binneck E."/>
            <person name="de Melo N.F."/>
            <person name="da Silva R.H."/>
            <person name="de Melo A.L.T.M."/>
            <person name="Pandolfi V."/>
            <person name="Bustamante F.O."/>
            <person name="Brasileiro-Vidal A.C."/>
            <person name="Benko-Iseppon A.M."/>
        </authorList>
    </citation>
    <scope>NUCLEOTIDE SEQUENCE [LARGE SCALE GENOMIC DNA]</scope>
    <source>
        <tissue evidence="1">Leaves</tissue>
    </source>
</reference>
<proteinExistence type="predicted"/>
<sequence>MEEQSSSSLITKNIGLVSHVWLAHFLEETWFTTCLWAAFGGVWESSLSHVCEAWHEVTFVACLVQRGWLRLEKGKVTLESGVRSRLVWVGQKKVTFVTTMFP</sequence>
<accession>A0ABU6RFU5</accession>
<protein>
    <submittedName>
        <fullName evidence="1">Uncharacterized protein</fullName>
    </submittedName>
</protein>
<organism evidence="1 2">
    <name type="scientific">Stylosanthes scabra</name>
    <dbReference type="NCBI Taxonomy" id="79078"/>
    <lineage>
        <taxon>Eukaryota</taxon>
        <taxon>Viridiplantae</taxon>
        <taxon>Streptophyta</taxon>
        <taxon>Embryophyta</taxon>
        <taxon>Tracheophyta</taxon>
        <taxon>Spermatophyta</taxon>
        <taxon>Magnoliopsida</taxon>
        <taxon>eudicotyledons</taxon>
        <taxon>Gunneridae</taxon>
        <taxon>Pentapetalae</taxon>
        <taxon>rosids</taxon>
        <taxon>fabids</taxon>
        <taxon>Fabales</taxon>
        <taxon>Fabaceae</taxon>
        <taxon>Papilionoideae</taxon>
        <taxon>50 kb inversion clade</taxon>
        <taxon>dalbergioids sensu lato</taxon>
        <taxon>Dalbergieae</taxon>
        <taxon>Pterocarpus clade</taxon>
        <taxon>Stylosanthes</taxon>
    </lineage>
</organism>
<keyword evidence="2" id="KW-1185">Reference proteome</keyword>
<evidence type="ECO:0000313" key="2">
    <source>
        <dbReference type="Proteomes" id="UP001341840"/>
    </source>
</evidence>